<dbReference type="EMBL" id="WOAJ01000009">
    <property type="protein sequence ID" value="MUI60279.1"/>
    <property type="molecule type" value="Genomic_DNA"/>
</dbReference>
<organism evidence="1">
    <name type="scientific">Pseudomonas aeruginosa</name>
    <dbReference type="NCBI Taxonomy" id="287"/>
    <lineage>
        <taxon>Bacteria</taxon>
        <taxon>Pseudomonadati</taxon>
        <taxon>Pseudomonadota</taxon>
        <taxon>Gammaproteobacteria</taxon>
        <taxon>Pseudomonadales</taxon>
        <taxon>Pseudomonadaceae</taxon>
        <taxon>Pseudomonas</taxon>
    </lineage>
</organism>
<evidence type="ECO:0000313" key="1">
    <source>
        <dbReference type="EMBL" id="MUI60279.1"/>
    </source>
</evidence>
<protein>
    <recommendedName>
        <fullName evidence="2">DUF1652 domain-containing protein</fullName>
    </recommendedName>
</protein>
<evidence type="ECO:0008006" key="2">
    <source>
        <dbReference type="Google" id="ProtNLM"/>
    </source>
</evidence>
<accession>A0A6A9K4N6</accession>
<gene>
    <name evidence="1" type="ORF">GNQ20_20950</name>
</gene>
<reference evidence="1" key="1">
    <citation type="submission" date="2019-11" db="EMBL/GenBank/DDBJ databases">
        <title>Genomes of ocular Pseudomonas aeruginosa isolates.</title>
        <authorList>
            <person name="Khan M."/>
            <person name="Rice S.A."/>
            <person name="Willcox M.D.P."/>
            <person name="Stapleton F."/>
        </authorList>
    </citation>
    <scope>NUCLEOTIDE SEQUENCE</scope>
    <source>
        <strain evidence="1">PA206</strain>
    </source>
</reference>
<dbReference type="RefSeq" id="WP_033968745.1">
    <property type="nucleotide sequence ID" value="NZ_BSBA01000010.1"/>
</dbReference>
<proteinExistence type="predicted"/>
<dbReference type="AlphaFoldDB" id="A0A6A9K4N6"/>
<sequence length="77" mass="8560">MTMLPLRQIERILNASTCSSRFRCRRAADGSLTVTVASARRPAAAATTVAGVSQEECRCERSVRELARELERSFTEQ</sequence>
<comment type="caution">
    <text evidence="1">The sequence shown here is derived from an EMBL/GenBank/DDBJ whole genome shotgun (WGS) entry which is preliminary data.</text>
</comment>
<name>A0A6A9K4N6_PSEAI</name>